<feature type="transmembrane region" description="Helical" evidence="12">
    <location>
        <begin position="266"/>
        <end position="285"/>
    </location>
</feature>
<sequence>MDLITAVAPSPACSITDSSAGCYTASWYLIWDQIQYWLIIQVPIIVLSIIYEYIELPSLKYVERLRQICDSPLINVVNYLIQIVTSLYVCINWIVRGGSLSVIFSSWSIESLFLIATAVGYALRWLAAKNKVTFVLQLHHLFDLLSVVAHFAMSSQTIIIGTKRLRSWLDFGFVRSYVGYVVVDHLFTRYQNKTFFTQVLLVVFKALCLVFFFASVLFSLERLGELPHTNSFLLHVYECSNENGTETVLKATNEGTTEHPNCDETWSFFSSIYFMFVTVSTVGYGDFSPRTVLGQLTVCVIIVFGIYTFANESAALMTIYGDQRGAQLKYDGSRNTAHVIVTGNPSVAQIKDFIREFFHPDHREAFQSHDSDYEVSEDEELQMMSSQKASRSLLSSKRFSNIRIRNGSNHEVYTAMEEGQRSGEKKKRLNIKSLLSKWANRRENFIRETHIVILMQFDNTGENASYQRQVMEFVAQNPRYVKRVFLVYGSPLRDADLRNAQLDRAMAVFFLPNKYSDDSNREDAATVLRVLSVSQRKSDRAQLFAMLANSDNRILLEATGIGKNNLVCADEIRLGLMGLSCRCPGLSTVVSNLITSRSGVIPEIGSQQAKFFEPWISEYISGAANEIYSCCLAPHFYGMNFIQAVMHIHRQSNGLVLFIAVESDGEIAFNPGRWYCITSSTRAYMIAESVSSLKPFAGQLTMSAIATLCTDKSLLHNRENLLSRARQAQHNVERRIPTGVRDHIMQCATNNEPPTSPSPELLSAGKHIVVCSNIGNESGGQRSISRLVNFLRPLRAPHIERMVPVVIVDAGTFDSVSWLQVRDFGEVYHVHGSPQSHQALVRAGIYTASSIVVLAQGNEAGYDDSKAIFNAILVNSALQRSKIFTIIELRDVNNNRFLDSVSSFRSLHNFDGQDFKNWMDSEYDVKSYASNYREALSSGVRESAQFGRASSIAKKRSWWQRQTRVIKRASSAVSMFFLGSLKNAAQHLGSYRDDTDSGEAMIIESLYQGNDSSTFFQERFMNGSLFPSSVADDLLIQSFFNPSLNSFICKILDGKSCFVLYDIPKKLRGRELLYRELFEYMTSSIAHTLPIGLLRAQESPGGAPYPYVYTCPSSDTIVYPRDKIFVLVNIVALNHVANKLQQNFRNRLKPSTAVADLVGTH</sequence>
<dbReference type="GO" id="GO:0016020">
    <property type="term" value="C:membrane"/>
    <property type="evidence" value="ECO:0007669"/>
    <property type="project" value="UniProtKB-SubCell"/>
</dbReference>
<keyword evidence="8" id="KW-0406">Ion transport</keyword>
<dbReference type="AlphaFoldDB" id="A0A0P1AD09"/>
<dbReference type="PANTHER" id="PTHR10027">
    <property type="entry name" value="CALCIUM-ACTIVATED POTASSIUM CHANNEL ALPHA CHAIN"/>
    <property type="match status" value="1"/>
</dbReference>
<keyword evidence="5" id="KW-0631">Potassium channel</keyword>
<dbReference type="Gene3D" id="1.10.287.70">
    <property type="match status" value="1"/>
</dbReference>
<dbReference type="RefSeq" id="XP_024574717.1">
    <property type="nucleotide sequence ID" value="XM_024723774.1"/>
</dbReference>
<feature type="transmembrane region" description="Helical" evidence="12">
    <location>
        <begin position="34"/>
        <end position="54"/>
    </location>
</feature>
<keyword evidence="7 12" id="KW-1133">Transmembrane helix</keyword>
<name>A0A0P1AD09_PLAHL</name>
<evidence type="ECO:0000256" key="4">
    <source>
        <dbReference type="ARBA" id="ARBA00022692"/>
    </source>
</evidence>
<protein>
    <submittedName>
        <fullName evidence="16">Voltage-gated ion channel superfamily</fullName>
    </submittedName>
</protein>
<dbReference type="STRING" id="4781.A0A0P1AD09"/>
<feature type="domain" description="Potassium channel" evidence="14">
    <location>
        <begin position="264"/>
        <end position="310"/>
    </location>
</feature>
<evidence type="ECO:0000256" key="5">
    <source>
        <dbReference type="ARBA" id="ARBA00022826"/>
    </source>
</evidence>
<evidence type="ECO:0000259" key="14">
    <source>
        <dbReference type="Pfam" id="PF07885"/>
    </source>
</evidence>
<evidence type="ECO:0000256" key="6">
    <source>
        <dbReference type="ARBA" id="ARBA00022958"/>
    </source>
</evidence>
<evidence type="ECO:0000256" key="10">
    <source>
        <dbReference type="ARBA" id="ARBA00023303"/>
    </source>
</evidence>
<feature type="transmembrane region" description="Helical" evidence="12">
    <location>
        <begin position="101"/>
        <end position="123"/>
    </location>
</feature>
<feature type="transmembrane region" description="Helical" evidence="12">
    <location>
        <begin position="75"/>
        <end position="95"/>
    </location>
</feature>
<dbReference type="Proteomes" id="UP000054928">
    <property type="component" value="Unassembled WGS sequence"/>
</dbReference>
<evidence type="ECO:0000256" key="7">
    <source>
        <dbReference type="ARBA" id="ARBA00022989"/>
    </source>
</evidence>
<dbReference type="Gene3D" id="3.40.50.720">
    <property type="entry name" value="NAD(P)-binding Rossmann-like Domain"/>
    <property type="match status" value="2"/>
</dbReference>
<dbReference type="GeneID" id="36403483"/>
<dbReference type="EMBL" id="CCYD01000321">
    <property type="protein sequence ID" value="CEG38348.1"/>
    <property type="molecule type" value="Genomic_DNA"/>
</dbReference>
<evidence type="ECO:0000256" key="2">
    <source>
        <dbReference type="ARBA" id="ARBA00022448"/>
    </source>
</evidence>
<evidence type="ECO:0000256" key="12">
    <source>
        <dbReference type="SAM" id="Phobius"/>
    </source>
</evidence>
<comment type="catalytic activity">
    <reaction evidence="11">
        <text>K(+)(in) = K(+)(out)</text>
        <dbReference type="Rhea" id="RHEA:29463"/>
        <dbReference type="ChEBI" id="CHEBI:29103"/>
    </reaction>
</comment>
<feature type="domain" description="RCK N-terminal" evidence="15">
    <location>
        <begin position="447"/>
        <end position="536"/>
    </location>
</feature>
<dbReference type="InterPro" id="IPR003929">
    <property type="entry name" value="K_chnl_BK_asu"/>
</dbReference>
<evidence type="ECO:0000313" key="17">
    <source>
        <dbReference type="Proteomes" id="UP000054928"/>
    </source>
</evidence>
<keyword evidence="17" id="KW-1185">Reference proteome</keyword>
<dbReference type="InterPro" id="IPR003148">
    <property type="entry name" value="RCK_N"/>
</dbReference>
<keyword evidence="9 12" id="KW-0472">Membrane</keyword>
<dbReference type="GO" id="GO:0005267">
    <property type="term" value="F:potassium channel activity"/>
    <property type="evidence" value="ECO:0007669"/>
    <property type="project" value="UniProtKB-KW"/>
</dbReference>
<dbReference type="InterPro" id="IPR013099">
    <property type="entry name" value="K_chnl_dom"/>
</dbReference>
<keyword evidence="3" id="KW-0633">Potassium transport</keyword>
<feature type="domain" description="Calcium-activated potassium channel BK alpha subunit" evidence="13">
    <location>
        <begin position="565"/>
        <end position="656"/>
    </location>
</feature>
<dbReference type="Pfam" id="PF22614">
    <property type="entry name" value="Slo-like_RCK"/>
    <property type="match status" value="2"/>
</dbReference>
<dbReference type="Pfam" id="PF07885">
    <property type="entry name" value="Ion_trans_2"/>
    <property type="match status" value="1"/>
</dbReference>
<accession>A0A0P1AD09</accession>
<feature type="transmembrane region" description="Helical" evidence="12">
    <location>
        <begin position="199"/>
        <end position="220"/>
    </location>
</feature>
<dbReference type="OMA" id="SPQNHHV"/>
<evidence type="ECO:0000259" key="13">
    <source>
        <dbReference type="Pfam" id="PF03493"/>
    </source>
</evidence>
<evidence type="ECO:0000313" key="16">
    <source>
        <dbReference type="EMBL" id="CEG38348.1"/>
    </source>
</evidence>
<feature type="domain" description="RCK N-terminal" evidence="15">
    <location>
        <begin position="766"/>
        <end position="885"/>
    </location>
</feature>
<evidence type="ECO:0000256" key="9">
    <source>
        <dbReference type="ARBA" id="ARBA00023136"/>
    </source>
</evidence>
<evidence type="ECO:0000256" key="1">
    <source>
        <dbReference type="ARBA" id="ARBA00004141"/>
    </source>
</evidence>
<organism evidence="16 17">
    <name type="scientific">Plasmopara halstedii</name>
    <name type="common">Downy mildew of sunflower</name>
    <dbReference type="NCBI Taxonomy" id="4781"/>
    <lineage>
        <taxon>Eukaryota</taxon>
        <taxon>Sar</taxon>
        <taxon>Stramenopiles</taxon>
        <taxon>Oomycota</taxon>
        <taxon>Peronosporomycetes</taxon>
        <taxon>Peronosporales</taxon>
        <taxon>Peronosporaceae</taxon>
        <taxon>Plasmopara</taxon>
    </lineage>
</organism>
<keyword evidence="10" id="KW-0407">Ion channel</keyword>
<evidence type="ECO:0000256" key="3">
    <source>
        <dbReference type="ARBA" id="ARBA00022538"/>
    </source>
</evidence>
<dbReference type="OrthoDB" id="10035564at2759"/>
<comment type="subcellular location">
    <subcellularLocation>
        <location evidence="1">Membrane</location>
        <topology evidence="1">Multi-pass membrane protein</topology>
    </subcellularLocation>
</comment>
<dbReference type="InterPro" id="IPR047871">
    <property type="entry name" value="K_chnl_Slo-like"/>
</dbReference>
<keyword evidence="4 12" id="KW-0812">Transmembrane</keyword>
<evidence type="ECO:0000256" key="8">
    <source>
        <dbReference type="ARBA" id="ARBA00023065"/>
    </source>
</evidence>
<proteinExistence type="predicted"/>
<evidence type="ECO:0000259" key="15">
    <source>
        <dbReference type="Pfam" id="PF22614"/>
    </source>
</evidence>
<dbReference type="Pfam" id="PF03493">
    <property type="entry name" value="BK_channel_a"/>
    <property type="match status" value="1"/>
</dbReference>
<dbReference type="PANTHER" id="PTHR10027:SF10">
    <property type="entry name" value="SLOWPOKE 2, ISOFORM D"/>
    <property type="match status" value="1"/>
</dbReference>
<feature type="transmembrane region" description="Helical" evidence="12">
    <location>
        <begin position="292"/>
        <end position="310"/>
    </location>
</feature>
<keyword evidence="6" id="KW-0630">Potassium</keyword>
<reference evidence="17" key="1">
    <citation type="submission" date="2014-09" db="EMBL/GenBank/DDBJ databases">
        <authorList>
            <person name="Sharma Rahul"/>
            <person name="Thines Marco"/>
        </authorList>
    </citation>
    <scope>NUCLEOTIDE SEQUENCE [LARGE SCALE GENOMIC DNA]</scope>
</reference>
<evidence type="ECO:0000256" key="11">
    <source>
        <dbReference type="ARBA" id="ARBA00034430"/>
    </source>
</evidence>
<keyword evidence="2" id="KW-0813">Transport</keyword>
<dbReference type="SUPFAM" id="SSF81324">
    <property type="entry name" value="Voltage-gated potassium channels"/>
    <property type="match status" value="1"/>
</dbReference>